<evidence type="ECO:0000313" key="6">
    <source>
        <dbReference type="Proteomes" id="UP000018458"/>
    </source>
</evidence>
<comment type="caution">
    <text evidence="5">The sequence shown here is derived from an EMBL/GenBank/DDBJ whole genome shotgun (WGS) entry which is preliminary data.</text>
</comment>
<keyword evidence="2" id="KW-0238">DNA-binding</keyword>
<dbReference type="PROSITE" id="PS51000">
    <property type="entry name" value="HTH_DEOR_2"/>
    <property type="match status" value="1"/>
</dbReference>
<dbReference type="GO" id="GO:0003700">
    <property type="term" value="F:DNA-binding transcription factor activity"/>
    <property type="evidence" value="ECO:0007669"/>
    <property type="project" value="InterPro"/>
</dbReference>
<dbReference type="AlphaFoldDB" id="E8LK79"/>
<dbReference type="PRINTS" id="PR00037">
    <property type="entry name" value="HTHLACR"/>
</dbReference>
<dbReference type="Gene3D" id="1.10.10.10">
    <property type="entry name" value="Winged helix-like DNA-binding domain superfamily/Winged helix DNA-binding domain"/>
    <property type="match status" value="1"/>
</dbReference>
<keyword evidence="6" id="KW-1185">Reference proteome</keyword>
<evidence type="ECO:0000259" key="4">
    <source>
        <dbReference type="PROSITE" id="PS51000"/>
    </source>
</evidence>
<evidence type="ECO:0000256" key="1">
    <source>
        <dbReference type="ARBA" id="ARBA00023015"/>
    </source>
</evidence>
<dbReference type="PROSITE" id="PS00894">
    <property type="entry name" value="HTH_DEOR_1"/>
    <property type="match status" value="1"/>
</dbReference>
<reference evidence="5 6" key="1">
    <citation type="submission" date="2011-01" db="EMBL/GenBank/DDBJ databases">
        <authorList>
            <person name="Weinstock G."/>
            <person name="Sodergren E."/>
            <person name="Clifton S."/>
            <person name="Fulton L."/>
            <person name="Fulton B."/>
            <person name="Courtney L."/>
            <person name="Fronick C."/>
            <person name="Harrison M."/>
            <person name="Strong C."/>
            <person name="Farmer C."/>
            <person name="Delahaunty K."/>
            <person name="Markovic C."/>
            <person name="Hall O."/>
            <person name="Minx P."/>
            <person name="Tomlinson C."/>
            <person name="Mitreva M."/>
            <person name="Hou S."/>
            <person name="Chen J."/>
            <person name="Wollam A."/>
            <person name="Pepin K.H."/>
            <person name="Johnson M."/>
            <person name="Bhonagiri V."/>
            <person name="Zhang X."/>
            <person name="Suruliraj S."/>
            <person name="Warren W."/>
            <person name="Chinwalla A."/>
            <person name="Mardis E.R."/>
            <person name="Wilson R.K."/>
        </authorList>
    </citation>
    <scope>NUCLEOTIDE SEQUENCE [LARGE SCALE GENOMIC DNA]</scope>
    <source>
        <strain evidence="6">DSM 22608 / JCM 16073 / KCTC 15190 / YIT 12066</strain>
    </source>
</reference>
<dbReference type="Pfam" id="PF08220">
    <property type="entry name" value="HTH_DeoR"/>
    <property type="match status" value="1"/>
</dbReference>
<dbReference type="SUPFAM" id="SSF100950">
    <property type="entry name" value="NagB/RpiA/CoA transferase-like"/>
    <property type="match status" value="1"/>
</dbReference>
<dbReference type="SMART" id="SM01134">
    <property type="entry name" value="DeoRC"/>
    <property type="match status" value="1"/>
</dbReference>
<dbReference type="PANTHER" id="PTHR30363:SF44">
    <property type="entry name" value="AGA OPERON TRANSCRIPTIONAL REPRESSOR-RELATED"/>
    <property type="match status" value="1"/>
</dbReference>
<organism evidence="5 6">
    <name type="scientific">Succinatimonas hippei (strain DSM 22608 / JCM 16073 / KCTC 15190 / YIT 12066)</name>
    <dbReference type="NCBI Taxonomy" id="762983"/>
    <lineage>
        <taxon>Bacteria</taxon>
        <taxon>Pseudomonadati</taxon>
        <taxon>Pseudomonadota</taxon>
        <taxon>Gammaproteobacteria</taxon>
        <taxon>Aeromonadales</taxon>
        <taxon>Succinivibrionaceae</taxon>
        <taxon>Succinatimonas</taxon>
    </lineage>
</organism>
<dbReference type="SUPFAM" id="SSF46785">
    <property type="entry name" value="Winged helix' DNA-binding domain"/>
    <property type="match status" value="1"/>
</dbReference>
<feature type="domain" description="HTH deoR-type" evidence="4">
    <location>
        <begin position="3"/>
        <end position="58"/>
    </location>
</feature>
<accession>E8LK79</accession>
<dbReference type="InterPro" id="IPR014036">
    <property type="entry name" value="DeoR-like_C"/>
</dbReference>
<dbReference type="RefSeq" id="WP_009143317.1">
    <property type="nucleotide sequence ID" value="NZ_GL830989.1"/>
</dbReference>
<dbReference type="InterPro" id="IPR018356">
    <property type="entry name" value="Tscrpt_reg_HTH_DeoR_CS"/>
</dbReference>
<protein>
    <submittedName>
        <fullName evidence="5">Transcriptional regulator, DeoR family</fullName>
    </submittedName>
</protein>
<evidence type="ECO:0000313" key="5">
    <source>
        <dbReference type="EMBL" id="EFY07076.1"/>
    </source>
</evidence>
<dbReference type="InterPro" id="IPR037171">
    <property type="entry name" value="NagB/RpiA_transferase-like"/>
</dbReference>
<evidence type="ECO:0000256" key="2">
    <source>
        <dbReference type="ARBA" id="ARBA00023125"/>
    </source>
</evidence>
<dbReference type="EMBL" id="AEVO01000052">
    <property type="protein sequence ID" value="EFY07076.1"/>
    <property type="molecule type" value="Genomic_DNA"/>
</dbReference>
<dbReference type="InterPro" id="IPR001034">
    <property type="entry name" value="DeoR_HTH"/>
</dbReference>
<dbReference type="PANTHER" id="PTHR30363">
    <property type="entry name" value="HTH-TYPE TRANSCRIPTIONAL REGULATOR SRLR-RELATED"/>
    <property type="match status" value="1"/>
</dbReference>
<sequence>MLYTKRVEFILQELQLGKSVKVADLSKTLQVSVDTIRRDLKALEQEGLIKYVRGGACLPDSMLSFSNFTGREIVNAQLKREASRKALAYIKEGDIVAINSGTTNTVLAQELAGLNKRFTVVTNNYAALTILMQNPLIKLISIGGDVDGLERSSYGAQCVREFDEYIPDIAFLSINAVNALDGFTDFRLNEIPIIKLLAKNSKRVIAVMDSSKFNKISKRKVLALDDVDILITDSQAKHLETFIKEGLNVK</sequence>
<keyword evidence="3" id="KW-0804">Transcription</keyword>
<dbReference type="InterPro" id="IPR036390">
    <property type="entry name" value="WH_DNA-bd_sf"/>
</dbReference>
<dbReference type="Gene3D" id="3.40.50.1360">
    <property type="match status" value="1"/>
</dbReference>
<dbReference type="STRING" id="762983.HMPREF9444_01116"/>
<dbReference type="GO" id="GO:0003677">
    <property type="term" value="F:DNA binding"/>
    <property type="evidence" value="ECO:0007669"/>
    <property type="project" value="UniProtKB-KW"/>
</dbReference>
<dbReference type="OrthoDB" id="5685843at2"/>
<dbReference type="InterPro" id="IPR050313">
    <property type="entry name" value="Carb_Metab_HTH_regulators"/>
</dbReference>
<dbReference type="Proteomes" id="UP000018458">
    <property type="component" value="Unassembled WGS sequence"/>
</dbReference>
<gene>
    <name evidence="5" type="ORF">HMPREF9444_01116</name>
</gene>
<dbReference type="Pfam" id="PF00455">
    <property type="entry name" value="DeoRC"/>
    <property type="match status" value="1"/>
</dbReference>
<evidence type="ECO:0000256" key="3">
    <source>
        <dbReference type="ARBA" id="ARBA00023163"/>
    </source>
</evidence>
<dbReference type="SMART" id="SM00420">
    <property type="entry name" value="HTH_DEOR"/>
    <property type="match status" value="1"/>
</dbReference>
<name>E8LK79_SUCHY</name>
<dbReference type="HOGENOM" id="CLU_060699_1_4_6"/>
<dbReference type="eggNOG" id="COG1349">
    <property type="taxonomic scope" value="Bacteria"/>
</dbReference>
<proteinExistence type="predicted"/>
<dbReference type="InterPro" id="IPR036388">
    <property type="entry name" value="WH-like_DNA-bd_sf"/>
</dbReference>
<keyword evidence="1" id="KW-0805">Transcription regulation</keyword>